<sequence length="154" mass="16106">MTVRYSCARPYGEIYSCLLLLLLAPGREICRHHACHGASGVAAAPLQTPVCNKLKKDALTVSHSEPQPRPLWSLKCSHGLPHSGSWGGGTVPAARWPCVRPPAQRRAPPGAATGGARGCLVVESAVHLIRAEVTAASQAADDALVPSDVHLPTA</sequence>
<dbReference type="EMBL" id="JABSTR010000008">
    <property type="protein sequence ID" value="KAH9378124.1"/>
    <property type="molecule type" value="Genomic_DNA"/>
</dbReference>
<keyword evidence="2" id="KW-1185">Reference proteome</keyword>
<name>A0A9J6GV35_HAELO</name>
<reference evidence="1 2" key="1">
    <citation type="journal article" date="2020" name="Cell">
        <title>Large-Scale Comparative Analyses of Tick Genomes Elucidate Their Genetic Diversity and Vector Capacities.</title>
        <authorList>
            <consortium name="Tick Genome and Microbiome Consortium (TIGMIC)"/>
            <person name="Jia N."/>
            <person name="Wang J."/>
            <person name="Shi W."/>
            <person name="Du L."/>
            <person name="Sun Y."/>
            <person name="Zhan W."/>
            <person name="Jiang J.F."/>
            <person name="Wang Q."/>
            <person name="Zhang B."/>
            <person name="Ji P."/>
            <person name="Bell-Sakyi L."/>
            <person name="Cui X.M."/>
            <person name="Yuan T.T."/>
            <person name="Jiang B.G."/>
            <person name="Yang W.F."/>
            <person name="Lam T.T."/>
            <person name="Chang Q.C."/>
            <person name="Ding S.J."/>
            <person name="Wang X.J."/>
            <person name="Zhu J.G."/>
            <person name="Ruan X.D."/>
            <person name="Zhao L."/>
            <person name="Wei J.T."/>
            <person name="Ye R.Z."/>
            <person name="Que T.C."/>
            <person name="Du C.H."/>
            <person name="Zhou Y.H."/>
            <person name="Cheng J.X."/>
            <person name="Dai P.F."/>
            <person name="Guo W.B."/>
            <person name="Han X.H."/>
            <person name="Huang E.J."/>
            <person name="Li L.F."/>
            <person name="Wei W."/>
            <person name="Gao Y.C."/>
            <person name="Liu J.Z."/>
            <person name="Shao H.Z."/>
            <person name="Wang X."/>
            <person name="Wang C.C."/>
            <person name="Yang T.C."/>
            <person name="Huo Q.B."/>
            <person name="Li W."/>
            <person name="Chen H.Y."/>
            <person name="Chen S.E."/>
            <person name="Zhou L.G."/>
            <person name="Ni X.B."/>
            <person name="Tian J.H."/>
            <person name="Sheng Y."/>
            <person name="Liu T."/>
            <person name="Pan Y.S."/>
            <person name="Xia L.Y."/>
            <person name="Li J."/>
            <person name="Zhao F."/>
            <person name="Cao W.C."/>
        </authorList>
    </citation>
    <scope>NUCLEOTIDE SEQUENCE [LARGE SCALE GENOMIC DNA]</scope>
    <source>
        <strain evidence="1">HaeL-2018</strain>
    </source>
</reference>
<dbReference type="Proteomes" id="UP000821853">
    <property type="component" value="Unassembled WGS sequence"/>
</dbReference>
<protein>
    <submittedName>
        <fullName evidence="1">Uncharacterized protein</fullName>
    </submittedName>
</protein>
<evidence type="ECO:0000313" key="2">
    <source>
        <dbReference type="Proteomes" id="UP000821853"/>
    </source>
</evidence>
<organism evidence="1 2">
    <name type="scientific">Haemaphysalis longicornis</name>
    <name type="common">Bush tick</name>
    <dbReference type="NCBI Taxonomy" id="44386"/>
    <lineage>
        <taxon>Eukaryota</taxon>
        <taxon>Metazoa</taxon>
        <taxon>Ecdysozoa</taxon>
        <taxon>Arthropoda</taxon>
        <taxon>Chelicerata</taxon>
        <taxon>Arachnida</taxon>
        <taxon>Acari</taxon>
        <taxon>Parasitiformes</taxon>
        <taxon>Ixodida</taxon>
        <taxon>Ixodoidea</taxon>
        <taxon>Ixodidae</taxon>
        <taxon>Haemaphysalinae</taxon>
        <taxon>Haemaphysalis</taxon>
    </lineage>
</organism>
<proteinExistence type="predicted"/>
<evidence type="ECO:0000313" key="1">
    <source>
        <dbReference type="EMBL" id="KAH9378124.1"/>
    </source>
</evidence>
<dbReference type="AlphaFoldDB" id="A0A9J6GV35"/>
<comment type="caution">
    <text evidence="1">The sequence shown here is derived from an EMBL/GenBank/DDBJ whole genome shotgun (WGS) entry which is preliminary data.</text>
</comment>
<gene>
    <name evidence="1" type="ORF">HPB48_020516</name>
</gene>
<accession>A0A9J6GV35</accession>
<dbReference type="VEuPathDB" id="VectorBase:HLOH_064161"/>